<dbReference type="RefSeq" id="WP_197662786.1">
    <property type="nucleotide sequence ID" value="NZ_JAEAGR010000026.1"/>
</dbReference>
<evidence type="ECO:0000313" key="1">
    <source>
        <dbReference type="EMBL" id="MBH1942532.1"/>
    </source>
</evidence>
<evidence type="ECO:0000313" key="2">
    <source>
        <dbReference type="Proteomes" id="UP000623269"/>
    </source>
</evidence>
<dbReference type="AlphaFoldDB" id="A0A8J7HDV0"/>
<comment type="caution">
    <text evidence="1">The sequence shown here is derived from an EMBL/GenBank/DDBJ whole genome shotgun (WGS) entry which is preliminary data.</text>
</comment>
<reference evidence="1" key="1">
    <citation type="submission" date="2020-12" db="EMBL/GenBank/DDBJ databases">
        <title>M. sibirica DSM 26468T genome.</title>
        <authorList>
            <person name="Thieme N."/>
            <person name="Rettenmaier R."/>
            <person name="Zverlov V."/>
            <person name="Liebl W."/>
        </authorList>
    </citation>
    <scope>NUCLEOTIDE SEQUENCE</scope>
    <source>
        <strain evidence="1">DSM 26468</strain>
    </source>
</reference>
<proteinExistence type="predicted"/>
<protein>
    <submittedName>
        <fullName evidence="1">Uncharacterized protein</fullName>
    </submittedName>
</protein>
<name>A0A8J7HDV0_9FIRM</name>
<organism evidence="1 2">
    <name type="scientific">Mobilitalea sibirica</name>
    <dbReference type="NCBI Taxonomy" id="1462919"/>
    <lineage>
        <taxon>Bacteria</taxon>
        <taxon>Bacillati</taxon>
        <taxon>Bacillota</taxon>
        <taxon>Clostridia</taxon>
        <taxon>Lachnospirales</taxon>
        <taxon>Lachnospiraceae</taxon>
        <taxon>Mobilitalea</taxon>
    </lineage>
</organism>
<dbReference type="EMBL" id="JAEAGR010000026">
    <property type="protein sequence ID" value="MBH1942532.1"/>
    <property type="molecule type" value="Genomic_DNA"/>
</dbReference>
<accession>A0A8J7HDV0</accession>
<sequence>MILNEFLKINTNRDIEMMTGCGYIFLKSDMINKLINGELKVLIANAGCYGFNMNIEYDDIKNEEITRIKLIEEKYYLLV</sequence>
<keyword evidence="2" id="KW-1185">Reference proteome</keyword>
<dbReference type="Proteomes" id="UP000623269">
    <property type="component" value="Unassembled WGS sequence"/>
</dbReference>
<gene>
    <name evidence="1" type="ORF">I5677_16690</name>
</gene>